<dbReference type="GO" id="GO:0005886">
    <property type="term" value="C:plasma membrane"/>
    <property type="evidence" value="ECO:0007669"/>
    <property type="project" value="TreeGrafter"/>
</dbReference>
<proteinExistence type="inferred from homology"/>
<dbReference type="OrthoDB" id="1650845at2"/>
<keyword evidence="2" id="KW-0812">Transmembrane</keyword>
<dbReference type="AlphaFoldDB" id="A0A4Z0YF54"/>
<dbReference type="GO" id="GO:0004190">
    <property type="term" value="F:aspartic-type endopeptidase activity"/>
    <property type="evidence" value="ECO:0007669"/>
    <property type="project" value="InterPro"/>
</dbReference>
<keyword evidence="5" id="KW-1185">Reference proteome</keyword>
<dbReference type="GO" id="GO:0006465">
    <property type="term" value="P:signal peptide processing"/>
    <property type="evidence" value="ECO:0007669"/>
    <property type="project" value="TreeGrafter"/>
</dbReference>
<dbReference type="InterPro" id="IPR000045">
    <property type="entry name" value="Prepilin_IV_endopep_pep"/>
</dbReference>
<feature type="transmembrane region" description="Helical" evidence="2">
    <location>
        <begin position="200"/>
        <end position="218"/>
    </location>
</feature>
<keyword evidence="2" id="KW-1133">Transmembrane helix</keyword>
<feature type="transmembrane region" description="Helical" evidence="2">
    <location>
        <begin position="145"/>
        <end position="166"/>
    </location>
</feature>
<feature type="transmembrane region" description="Helical" evidence="2">
    <location>
        <begin position="28"/>
        <end position="49"/>
    </location>
</feature>
<dbReference type="PANTHER" id="PTHR30487">
    <property type="entry name" value="TYPE 4 PREPILIN-LIKE PROTEINS LEADER PEPTIDE-PROCESSING ENZYME"/>
    <property type="match status" value="1"/>
</dbReference>
<comment type="similarity">
    <text evidence="1">Belongs to the peptidase A24 family.</text>
</comment>
<dbReference type="Gene3D" id="1.20.120.1220">
    <property type="match status" value="1"/>
</dbReference>
<organism evidence="4 5">
    <name type="scientific">Caproiciproducens galactitolivorans</name>
    <dbReference type="NCBI Taxonomy" id="642589"/>
    <lineage>
        <taxon>Bacteria</taxon>
        <taxon>Bacillati</taxon>
        <taxon>Bacillota</taxon>
        <taxon>Clostridia</taxon>
        <taxon>Eubacteriales</taxon>
        <taxon>Acutalibacteraceae</taxon>
        <taxon>Caproiciproducens</taxon>
    </lineage>
</organism>
<evidence type="ECO:0000313" key="5">
    <source>
        <dbReference type="Proteomes" id="UP000297714"/>
    </source>
</evidence>
<reference evidence="4 5" key="1">
    <citation type="submission" date="2019-04" db="EMBL/GenBank/DDBJ databases">
        <authorList>
            <person name="Poehlein A."/>
            <person name="Bengelsdorf F.R."/>
            <person name="Duerre P."/>
            <person name="Daniel R."/>
        </authorList>
    </citation>
    <scope>NUCLEOTIDE SEQUENCE [LARGE SCALE GENOMIC DNA]</scope>
    <source>
        <strain evidence="4 5">BS-1</strain>
    </source>
</reference>
<protein>
    <submittedName>
        <fullName evidence="4">Type IV leader peptidase family protein</fullName>
    </submittedName>
</protein>
<feature type="transmembrane region" description="Helical" evidence="2">
    <location>
        <begin position="225"/>
        <end position="243"/>
    </location>
</feature>
<feature type="transmembrane region" description="Helical" evidence="2">
    <location>
        <begin position="121"/>
        <end position="139"/>
    </location>
</feature>
<evidence type="ECO:0000259" key="3">
    <source>
        <dbReference type="Pfam" id="PF01478"/>
    </source>
</evidence>
<evidence type="ECO:0000256" key="1">
    <source>
        <dbReference type="ARBA" id="ARBA00005801"/>
    </source>
</evidence>
<dbReference type="PANTHER" id="PTHR30487:SF0">
    <property type="entry name" value="PREPILIN LEADER PEPTIDASE_N-METHYLTRANSFERASE-RELATED"/>
    <property type="match status" value="1"/>
</dbReference>
<feature type="transmembrane region" description="Helical" evidence="2">
    <location>
        <begin position="95"/>
        <end position="114"/>
    </location>
</feature>
<dbReference type="Proteomes" id="UP000297714">
    <property type="component" value="Unassembled WGS sequence"/>
</dbReference>
<evidence type="ECO:0000313" key="4">
    <source>
        <dbReference type="EMBL" id="TGJ77403.1"/>
    </source>
</evidence>
<feature type="domain" description="Prepilin type IV endopeptidase peptidase" evidence="3">
    <location>
        <begin position="102"/>
        <end position="213"/>
    </location>
</feature>
<comment type="caution">
    <text evidence="4">The sequence shown here is derived from an EMBL/GenBank/DDBJ whole genome shotgun (WGS) entry which is preliminary data.</text>
</comment>
<dbReference type="Pfam" id="PF01478">
    <property type="entry name" value="Peptidase_A24"/>
    <property type="match status" value="1"/>
</dbReference>
<name>A0A4Z0YF54_9FIRM</name>
<evidence type="ECO:0000256" key="2">
    <source>
        <dbReference type="SAM" id="Phobius"/>
    </source>
</evidence>
<dbReference type="InterPro" id="IPR050882">
    <property type="entry name" value="Prepilin_peptidase/N-MTase"/>
</dbReference>
<dbReference type="EMBL" id="SRMQ01000002">
    <property type="protein sequence ID" value="TGJ77403.1"/>
    <property type="molecule type" value="Genomic_DNA"/>
</dbReference>
<sequence length="244" mass="26688">MYLFSPQLVKLWAFIFVCRGWGIKMLKILFACAAGVVGFLFGLYFPDIVNSLIVRKCGQKGRELPGKLEFGNTVKLAVSVGFFFVFSGISYQIFSARSLFLCAFVAITAVATVIDHKIRIIPNEICLALVVFGLAYRFLVNGIYGLLESVEACALVIGIFLIYYVIFCRRKGFYNGIGAGDIKLALSTAVVVGFPAVMTSLLYMSAALIIYCVGGLLLKKLTLTSLFPMCGFIMIGFLFGVFAA</sequence>
<accession>A0A4Z0YF54</accession>
<keyword evidence="2" id="KW-0472">Membrane</keyword>
<gene>
    <name evidence="4" type="ORF">CAGA_07730</name>
</gene>